<feature type="compositionally biased region" description="Basic and acidic residues" evidence="1">
    <location>
        <begin position="204"/>
        <end position="219"/>
    </location>
</feature>
<feature type="compositionally biased region" description="Basic residues" evidence="1">
    <location>
        <begin position="294"/>
        <end position="310"/>
    </location>
</feature>
<comment type="caution">
    <text evidence="2">The sequence shown here is derived from an EMBL/GenBank/DDBJ whole genome shotgun (WGS) entry which is preliminary data.</text>
</comment>
<gene>
    <name evidence="2" type="ORF">FE257_007872</name>
</gene>
<feature type="compositionally biased region" description="Basic and acidic residues" evidence="1">
    <location>
        <begin position="356"/>
        <end position="375"/>
    </location>
</feature>
<dbReference type="PANTHER" id="PTHR15992:SF5">
    <property type="entry name" value="HOLLIDAY JUNCTION RECOGNITION PROTEIN"/>
    <property type="match status" value="1"/>
</dbReference>
<name>A0AAD4CX71_ASPNN</name>
<evidence type="ECO:0000313" key="3">
    <source>
        <dbReference type="Proteomes" id="UP001194746"/>
    </source>
</evidence>
<organism evidence="2 3">
    <name type="scientific">Aspergillus nanangensis</name>
    <dbReference type="NCBI Taxonomy" id="2582783"/>
    <lineage>
        <taxon>Eukaryota</taxon>
        <taxon>Fungi</taxon>
        <taxon>Dikarya</taxon>
        <taxon>Ascomycota</taxon>
        <taxon>Pezizomycotina</taxon>
        <taxon>Eurotiomycetes</taxon>
        <taxon>Eurotiomycetidae</taxon>
        <taxon>Eurotiales</taxon>
        <taxon>Aspergillaceae</taxon>
        <taxon>Aspergillus</taxon>
        <taxon>Aspergillus subgen. Circumdati</taxon>
    </lineage>
</organism>
<protein>
    <recommendedName>
        <fullName evidence="4">Myb-like DNA-binding domain protein</fullName>
    </recommendedName>
</protein>
<dbReference type="InterPro" id="IPR018465">
    <property type="entry name" value="Scm3/HJURP"/>
</dbReference>
<feature type="region of interest" description="Disordered" evidence="1">
    <location>
        <begin position="163"/>
        <end position="182"/>
    </location>
</feature>
<reference evidence="2" key="1">
    <citation type="journal article" date="2019" name="Beilstein J. Org. Chem.">
        <title>Nanangenines: drimane sesquiterpenoids as the dominant metabolite cohort of a novel Australian fungus, Aspergillus nanangensis.</title>
        <authorList>
            <person name="Lacey H.J."/>
            <person name="Gilchrist C.L.M."/>
            <person name="Crombie A."/>
            <person name="Kalaitzis J.A."/>
            <person name="Vuong D."/>
            <person name="Rutledge P.J."/>
            <person name="Turner P."/>
            <person name="Pitt J.I."/>
            <person name="Lacey E."/>
            <person name="Chooi Y.H."/>
            <person name="Piggott A.M."/>
        </authorList>
    </citation>
    <scope>NUCLEOTIDE SEQUENCE</scope>
    <source>
        <strain evidence="2">MST-FP2251</strain>
    </source>
</reference>
<dbReference type="Pfam" id="PF10384">
    <property type="entry name" value="Scm3"/>
    <property type="match status" value="1"/>
</dbReference>
<accession>A0AAD4CX71</accession>
<dbReference type="GO" id="GO:0046982">
    <property type="term" value="F:protein heterodimerization activity"/>
    <property type="evidence" value="ECO:0007669"/>
    <property type="project" value="InterPro"/>
</dbReference>
<keyword evidence="3" id="KW-1185">Reference proteome</keyword>
<feature type="compositionally biased region" description="Basic and acidic residues" evidence="1">
    <location>
        <begin position="1"/>
        <end position="21"/>
    </location>
</feature>
<feature type="region of interest" description="Disordered" evidence="1">
    <location>
        <begin position="188"/>
        <end position="378"/>
    </location>
</feature>
<dbReference type="EMBL" id="VCAU01000004">
    <property type="protein sequence ID" value="KAF9894369.1"/>
    <property type="molecule type" value="Genomic_DNA"/>
</dbReference>
<feature type="compositionally biased region" description="Low complexity" evidence="1">
    <location>
        <begin position="253"/>
        <end position="271"/>
    </location>
</feature>
<evidence type="ECO:0000256" key="1">
    <source>
        <dbReference type="SAM" id="MobiDB-lite"/>
    </source>
</evidence>
<dbReference type="AlphaFoldDB" id="A0AAD4CX71"/>
<feature type="region of interest" description="Disordered" evidence="1">
    <location>
        <begin position="127"/>
        <end position="156"/>
    </location>
</feature>
<proteinExistence type="predicted"/>
<dbReference type="GO" id="GO:0005634">
    <property type="term" value="C:nucleus"/>
    <property type="evidence" value="ECO:0007669"/>
    <property type="project" value="InterPro"/>
</dbReference>
<dbReference type="PANTHER" id="PTHR15992">
    <property type="entry name" value="HOLLIDAY JUNCTION RECOGNITION PROTEIN"/>
    <property type="match status" value="1"/>
</dbReference>
<feature type="compositionally biased region" description="Acidic residues" evidence="1">
    <location>
        <begin position="22"/>
        <end position="31"/>
    </location>
</feature>
<feature type="region of interest" description="Disordered" evidence="1">
    <location>
        <begin position="1"/>
        <end position="31"/>
    </location>
</feature>
<dbReference type="InterPro" id="IPR009072">
    <property type="entry name" value="Histone-fold"/>
</dbReference>
<dbReference type="Proteomes" id="UP001194746">
    <property type="component" value="Unassembled WGS sequence"/>
</dbReference>
<sequence length="437" mass="47588">MESPTKRPRLDYTSEPNHSEPEDYAELEEDLDDIGLEQARAQNDLRLKSIFEGIFEKYGKDFTEIGDEIDLNTGDIVVNNGHVFTMDEEDDTGEKEELCIFDDDLPASPTGKASGFTVKSLTDFMEAETGGDMPGYEDTVPQNEPITSPLQTGLNLTNSWAEPENEATNLDSDADDDDDLSSMDLVMGVPLNVQNDAKQPNGPRQKEDTGKPVTEKAKPAAETPAQSKNDPFGGPSLPVESLWRAPEIDMPFSTPTISKPAPISSIKSIRPASPPGSGSLWALPKRTTGGARSRSVKKPRASSEKKKHHSSPVVYDWSFAETRDGSESDDPLLEDHQPSPTPKSLAYRGRQQGPDTPHRPIDRDCKTTFSRDDHMSQPQTVVESDIGDGQHDLAVKTQSEAISTVIEADTCGGDKCVLASAWNSAYSPLNVGQESLA</sequence>
<evidence type="ECO:0000313" key="2">
    <source>
        <dbReference type="EMBL" id="KAF9894369.1"/>
    </source>
</evidence>
<dbReference type="GO" id="GO:0042393">
    <property type="term" value="F:histone binding"/>
    <property type="evidence" value="ECO:0007669"/>
    <property type="project" value="InterPro"/>
</dbReference>
<dbReference type="Gene3D" id="1.10.20.10">
    <property type="entry name" value="Histone, subunit A"/>
    <property type="match status" value="1"/>
</dbReference>
<feature type="compositionally biased region" description="Polar residues" evidence="1">
    <location>
        <begin position="140"/>
        <end position="156"/>
    </location>
</feature>
<feature type="compositionally biased region" description="Acidic residues" evidence="1">
    <location>
        <begin position="172"/>
        <end position="181"/>
    </location>
</feature>
<reference evidence="2" key="2">
    <citation type="submission" date="2020-02" db="EMBL/GenBank/DDBJ databases">
        <authorList>
            <person name="Gilchrist C.L.M."/>
            <person name="Chooi Y.-H."/>
        </authorList>
    </citation>
    <scope>NUCLEOTIDE SEQUENCE</scope>
    <source>
        <strain evidence="2">MST-FP2251</strain>
    </source>
</reference>
<evidence type="ECO:0008006" key="4">
    <source>
        <dbReference type="Google" id="ProtNLM"/>
    </source>
</evidence>